<feature type="domain" description="Major facilitator superfamily (MFS) profile" evidence="6">
    <location>
        <begin position="1"/>
        <end position="438"/>
    </location>
</feature>
<dbReference type="SUPFAM" id="SSF103473">
    <property type="entry name" value="MFS general substrate transporter"/>
    <property type="match status" value="1"/>
</dbReference>
<reference evidence="7" key="1">
    <citation type="journal article" date="2020" name="Stud. Mycol.">
        <title>101 Dothideomycetes genomes: a test case for predicting lifestyles and emergence of pathogens.</title>
        <authorList>
            <person name="Haridas S."/>
            <person name="Albert R."/>
            <person name="Binder M."/>
            <person name="Bloem J."/>
            <person name="Labutti K."/>
            <person name="Salamov A."/>
            <person name="Andreopoulos B."/>
            <person name="Baker S."/>
            <person name="Barry K."/>
            <person name="Bills G."/>
            <person name="Bluhm B."/>
            <person name="Cannon C."/>
            <person name="Castanera R."/>
            <person name="Culley D."/>
            <person name="Daum C."/>
            <person name="Ezra D."/>
            <person name="Gonzalez J."/>
            <person name="Henrissat B."/>
            <person name="Kuo A."/>
            <person name="Liang C."/>
            <person name="Lipzen A."/>
            <person name="Lutzoni F."/>
            <person name="Magnuson J."/>
            <person name="Mondo S."/>
            <person name="Nolan M."/>
            <person name="Ohm R."/>
            <person name="Pangilinan J."/>
            <person name="Park H.-J."/>
            <person name="Ramirez L."/>
            <person name="Alfaro M."/>
            <person name="Sun H."/>
            <person name="Tritt A."/>
            <person name="Yoshinaga Y."/>
            <person name="Zwiers L.-H."/>
            <person name="Turgeon B."/>
            <person name="Goodwin S."/>
            <person name="Spatafora J."/>
            <person name="Crous P."/>
            <person name="Grigoriev I."/>
        </authorList>
    </citation>
    <scope>NUCLEOTIDE SEQUENCE</scope>
    <source>
        <strain evidence="7">CBS 675.92</strain>
    </source>
</reference>
<dbReference type="OrthoDB" id="9986881at2759"/>
<keyword evidence="8" id="KW-1185">Reference proteome</keyword>
<keyword evidence="2 5" id="KW-0812">Transmembrane</keyword>
<dbReference type="GO" id="GO:0005886">
    <property type="term" value="C:plasma membrane"/>
    <property type="evidence" value="ECO:0007669"/>
    <property type="project" value="TreeGrafter"/>
</dbReference>
<feature type="transmembrane region" description="Helical" evidence="5">
    <location>
        <begin position="412"/>
        <end position="434"/>
    </location>
</feature>
<feature type="transmembrane region" description="Helical" evidence="5">
    <location>
        <begin position="148"/>
        <end position="173"/>
    </location>
</feature>
<feature type="transmembrane region" description="Helical" evidence="5">
    <location>
        <begin position="185"/>
        <end position="202"/>
    </location>
</feature>
<evidence type="ECO:0000256" key="4">
    <source>
        <dbReference type="ARBA" id="ARBA00023136"/>
    </source>
</evidence>
<dbReference type="AlphaFoldDB" id="A0A6A5TPC4"/>
<feature type="transmembrane region" description="Helical" evidence="5">
    <location>
        <begin position="344"/>
        <end position="364"/>
    </location>
</feature>
<dbReference type="GO" id="GO:0022857">
    <property type="term" value="F:transmembrane transporter activity"/>
    <property type="evidence" value="ECO:0007669"/>
    <property type="project" value="InterPro"/>
</dbReference>
<evidence type="ECO:0000256" key="5">
    <source>
        <dbReference type="SAM" id="Phobius"/>
    </source>
</evidence>
<dbReference type="InterPro" id="IPR011701">
    <property type="entry name" value="MFS"/>
</dbReference>
<protein>
    <submittedName>
        <fullName evidence="7">MFS general substrate transporter</fullName>
    </submittedName>
</protein>
<gene>
    <name evidence="7" type="ORF">CC80DRAFT_526735</name>
</gene>
<keyword evidence="4 5" id="KW-0472">Membrane</keyword>
<dbReference type="Proteomes" id="UP000800035">
    <property type="component" value="Unassembled WGS sequence"/>
</dbReference>
<comment type="subcellular location">
    <subcellularLocation>
        <location evidence="1">Membrane</location>
        <topology evidence="1">Multi-pass membrane protein</topology>
    </subcellularLocation>
</comment>
<evidence type="ECO:0000256" key="2">
    <source>
        <dbReference type="ARBA" id="ARBA00022692"/>
    </source>
</evidence>
<feature type="transmembrane region" description="Helical" evidence="5">
    <location>
        <begin position="36"/>
        <end position="60"/>
    </location>
</feature>
<dbReference type="PANTHER" id="PTHR23502">
    <property type="entry name" value="MAJOR FACILITATOR SUPERFAMILY"/>
    <property type="match status" value="1"/>
</dbReference>
<dbReference type="Gene3D" id="1.20.1250.20">
    <property type="entry name" value="MFS general substrate transporter like domains"/>
    <property type="match status" value="1"/>
</dbReference>
<dbReference type="Pfam" id="PF07690">
    <property type="entry name" value="MFS_1"/>
    <property type="match status" value="1"/>
</dbReference>
<evidence type="ECO:0000259" key="6">
    <source>
        <dbReference type="PROSITE" id="PS50850"/>
    </source>
</evidence>
<name>A0A6A5TPC4_9PLEO</name>
<dbReference type="InterPro" id="IPR020846">
    <property type="entry name" value="MFS_dom"/>
</dbReference>
<feature type="transmembrane region" description="Helical" evidence="5">
    <location>
        <begin position="279"/>
        <end position="298"/>
    </location>
</feature>
<accession>A0A6A5TPC4</accession>
<evidence type="ECO:0000256" key="3">
    <source>
        <dbReference type="ARBA" id="ARBA00022989"/>
    </source>
</evidence>
<dbReference type="CDD" id="cd17323">
    <property type="entry name" value="MFS_Tpo1_MDR_like"/>
    <property type="match status" value="1"/>
</dbReference>
<feature type="transmembrane region" description="Helical" evidence="5">
    <location>
        <begin position="319"/>
        <end position="338"/>
    </location>
</feature>
<evidence type="ECO:0000313" key="8">
    <source>
        <dbReference type="Proteomes" id="UP000800035"/>
    </source>
</evidence>
<dbReference type="PROSITE" id="PS50850">
    <property type="entry name" value="MFS"/>
    <property type="match status" value="1"/>
</dbReference>
<sequence length="451" mass="49640">MDTNNNMAIDEHETLIDFEGPDDPHQPLNWQFGKKVVITLLYSLCTMGSTWASAIYNSGLSQVQAQFHVSEVVALLGMSLYLLGNALGPLLWAPMSEVYGRKMSVLLPIFGLATIFICRFFAGVFGGSPLSNVGGVLTDIWPPTQRGAALLMWGMAVIVGPLVAPIVGAALVINLPEMGWRWTGYLTGIILVVILVLSLIWIDESFAPAIHSKSQEVGTSLREIGKKYMIVPLQMMVDPIALFINLYSAFCYAIIYLAVTAVPYEFMIIRHWNSVLSSATFFAMVIGVLFAAVVLLWGQIFYKKRFITNGNKMIPEARLLPMMIGSIFFPPGLFIMGWTGRSDMHWIGLCVGSALVAFGFFTIFQSAVSYIVETYLMQAASALAANIFMRSVLAAAFPLFARALFVNLGLDWGLSLLGFIAVAMVPIPFLFYLFGKRIRAVGKLSKKAYMP</sequence>
<organism evidence="7 8">
    <name type="scientific">Byssothecium circinans</name>
    <dbReference type="NCBI Taxonomy" id="147558"/>
    <lineage>
        <taxon>Eukaryota</taxon>
        <taxon>Fungi</taxon>
        <taxon>Dikarya</taxon>
        <taxon>Ascomycota</taxon>
        <taxon>Pezizomycotina</taxon>
        <taxon>Dothideomycetes</taxon>
        <taxon>Pleosporomycetidae</taxon>
        <taxon>Pleosporales</taxon>
        <taxon>Massarineae</taxon>
        <taxon>Massarinaceae</taxon>
        <taxon>Byssothecium</taxon>
    </lineage>
</organism>
<feature type="transmembrane region" description="Helical" evidence="5">
    <location>
        <begin position="72"/>
        <end position="93"/>
    </location>
</feature>
<proteinExistence type="predicted"/>
<feature type="transmembrane region" description="Helical" evidence="5">
    <location>
        <begin position="105"/>
        <end position="127"/>
    </location>
</feature>
<feature type="transmembrane region" description="Helical" evidence="5">
    <location>
        <begin position="376"/>
        <end position="400"/>
    </location>
</feature>
<evidence type="ECO:0000313" key="7">
    <source>
        <dbReference type="EMBL" id="KAF1954278.1"/>
    </source>
</evidence>
<feature type="transmembrane region" description="Helical" evidence="5">
    <location>
        <begin position="236"/>
        <end position="259"/>
    </location>
</feature>
<keyword evidence="3 5" id="KW-1133">Transmembrane helix</keyword>
<dbReference type="PANTHER" id="PTHR23502:SF59">
    <property type="entry name" value="MULTIDRUG TRANSPORTER, PUTATIVE (AFU_ORTHOLOGUE AFUA_1G10370)-RELATED"/>
    <property type="match status" value="1"/>
</dbReference>
<evidence type="ECO:0000256" key="1">
    <source>
        <dbReference type="ARBA" id="ARBA00004141"/>
    </source>
</evidence>
<dbReference type="InterPro" id="IPR036259">
    <property type="entry name" value="MFS_trans_sf"/>
</dbReference>
<dbReference type="EMBL" id="ML976999">
    <property type="protein sequence ID" value="KAF1954278.1"/>
    <property type="molecule type" value="Genomic_DNA"/>
</dbReference>